<proteinExistence type="predicted"/>
<dbReference type="RefSeq" id="WP_120515201.1">
    <property type="nucleotide sequence ID" value="NZ_QXZY01000003.1"/>
</dbReference>
<organism evidence="2 3">
    <name type="scientific">Chitinophaga barathri</name>
    <dbReference type="NCBI Taxonomy" id="1647451"/>
    <lineage>
        <taxon>Bacteria</taxon>
        <taxon>Pseudomonadati</taxon>
        <taxon>Bacteroidota</taxon>
        <taxon>Chitinophagia</taxon>
        <taxon>Chitinophagales</taxon>
        <taxon>Chitinophagaceae</taxon>
        <taxon>Chitinophaga</taxon>
    </lineage>
</organism>
<accession>A0A3N4MFC0</accession>
<evidence type="ECO:0000256" key="1">
    <source>
        <dbReference type="SAM" id="SignalP"/>
    </source>
</evidence>
<dbReference type="EMBL" id="RMBX01000002">
    <property type="protein sequence ID" value="RPD42654.1"/>
    <property type="molecule type" value="Genomic_DNA"/>
</dbReference>
<evidence type="ECO:0008006" key="4">
    <source>
        <dbReference type="Google" id="ProtNLM"/>
    </source>
</evidence>
<dbReference type="Proteomes" id="UP000279089">
    <property type="component" value="Unassembled WGS sequence"/>
</dbReference>
<comment type="caution">
    <text evidence="2">The sequence shown here is derived from an EMBL/GenBank/DDBJ whole genome shotgun (WGS) entry which is preliminary data.</text>
</comment>
<sequence>MKINTSIYRKPAVLFLVLLLAASCKKADRAYDKLLDIPELELGSGFIYKGSYLVGDTMVMYGRLNPSKSDFKVRIGNAAAPMLAWRNIPKDSLGVGGSIFANGLDEVKLKITSAMGAGEERQVHITSGGLTIEGPAVDILLTSPDTTSFNYALRLGLYYYMPEAGTKLFYCVNGKGSIYLYESGIIKAIRNRRASAIVTDFTDQYGSFTIHTLYGGGADFHERYVYFSALTEENSTEAASNHIFRLCRYDMETQELKALNRTLIPKDPNMATLERAFLPYEGNISAAKLQAVTGIFPDSSGNVVLAMQHFIHQPTPLNNRLNIIANLRADGALKYQFKNQDYNFQYYDPASGGLKNTRNVPGVSIAGDKYRISPNEKLLYQISPVGWTNSGYKMYDLITGDLLNSFTPKEETGNWVLEGPFSSLTFRDQHGFSNFYSHFPLPGKRLLLLLNRFQYLSEHRTTVLNFSSHTASPYAPLLDEGGLFDNGSYIEDPVLNYDEQGHLYIFSATAREILKTEKK</sequence>
<name>A0A3N4MFC0_9BACT</name>
<dbReference type="OrthoDB" id="662773at2"/>
<dbReference type="AlphaFoldDB" id="A0A3N4MFC0"/>
<protein>
    <recommendedName>
        <fullName evidence="4">DUF4374 domain-containing protein</fullName>
    </recommendedName>
</protein>
<feature type="chain" id="PRO_5018306839" description="DUF4374 domain-containing protein" evidence="1">
    <location>
        <begin position="27"/>
        <end position="519"/>
    </location>
</feature>
<keyword evidence="3" id="KW-1185">Reference proteome</keyword>
<gene>
    <name evidence="2" type="ORF">EG028_05675</name>
</gene>
<evidence type="ECO:0000313" key="2">
    <source>
        <dbReference type="EMBL" id="RPD42654.1"/>
    </source>
</evidence>
<dbReference type="PROSITE" id="PS51257">
    <property type="entry name" value="PROKAR_LIPOPROTEIN"/>
    <property type="match status" value="1"/>
</dbReference>
<feature type="signal peptide" evidence="1">
    <location>
        <begin position="1"/>
        <end position="26"/>
    </location>
</feature>
<evidence type="ECO:0000313" key="3">
    <source>
        <dbReference type="Proteomes" id="UP000279089"/>
    </source>
</evidence>
<reference evidence="3" key="1">
    <citation type="submission" date="2018-11" db="EMBL/GenBank/DDBJ databases">
        <title>Chitinophaga lutea sp.nov., isolate from arsenic contaminated soil.</title>
        <authorList>
            <person name="Zong Y."/>
        </authorList>
    </citation>
    <scope>NUCLEOTIDE SEQUENCE [LARGE SCALE GENOMIC DNA]</scope>
    <source>
        <strain evidence="3">YLT18</strain>
    </source>
</reference>
<keyword evidence="1" id="KW-0732">Signal</keyword>